<dbReference type="Pfam" id="PF01066">
    <property type="entry name" value="CDP-OH_P_transf"/>
    <property type="match status" value="1"/>
</dbReference>
<dbReference type="InterPro" id="IPR043130">
    <property type="entry name" value="CDP-OH_PTrfase_TM_dom"/>
</dbReference>
<reference evidence="3" key="1">
    <citation type="submission" date="2018-05" db="EMBL/GenBank/DDBJ databases">
        <authorList>
            <person name="Lanie J.A."/>
            <person name="Ng W.-L."/>
            <person name="Kazmierczak K.M."/>
            <person name="Andrzejewski T.M."/>
            <person name="Davidsen T.M."/>
            <person name="Wayne K.J."/>
            <person name="Tettelin H."/>
            <person name="Glass J.I."/>
            <person name="Rusch D."/>
            <person name="Podicherti R."/>
            <person name="Tsui H.-C.T."/>
            <person name="Winkler M.E."/>
        </authorList>
    </citation>
    <scope>NUCLEOTIDE SEQUENCE</scope>
</reference>
<evidence type="ECO:0000313" key="3">
    <source>
        <dbReference type="EMBL" id="SVA38881.1"/>
    </source>
</evidence>
<dbReference type="PROSITE" id="PS00379">
    <property type="entry name" value="CDP_ALCOHOL_P_TRANSF"/>
    <property type="match status" value="1"/>
</dbReference>
<accession>A0A381VFT3</accession>
<feature type="transmembrane region" description="Helical" evidence="2">
    <location>
        <begin position="24"/>
        <end position="45"/>
    </location>
</feature>
<gene>
    <name evidence="3" type="ORF">METZ01_LOCUS91735</name>
</gene>
<dbReference type="GO" id="GO:0016780">
    <property type="term" value="F:phosphotransferase activity, for other substituted phosphate groups"/>
    <property type="evidence" value="ECO:0007669"/>
    <property type="project" value="InterPro"/>
</dbReference>
<dbReference type="InterPro" id="IPR000462">
    <property type="entry name" value="CDP-OH_P_trans"/>
</dbReference>
<evidence type="ECO:0000256" key="2">
    <source>
        <dbReference type="SAM" id="Phobius"/>
    </source>
</evidence>
<sequence>MIPKTDIYINKKIVEPYLFLFKNIHPNFISLFGIFLNVIILKLYYGGYNKFFVIFSTFIRIYCDNLDGAVARKFNKITNIGGLLDSTDDLMLCSIASYMSSYYFIPSYALYFSILFGLSCTYYLYYNNSLILHSNFFGKKNPTFFDHIALIMGNNTFLISFIWAILL</sequence>
<dbReference type="GO" id="GO:0008654">
    <property type="term" value="P:phospholipid biosynthetic process"/>
    <property type="evidence" value="ECO:0007669"/>
    <property type="project" value="InterPro"/>
</dbReference>
<protein>
    <recommendedName>
        <fullName evidence="4">CDP-alcohol phosphatidyltransferase C-terminal domain-containing protein</fullName>
    </recommendedName>
</protein>
<keyword evidence="2" id="KW-0812">Transmembrane</keyword>
<dbReference type="AlphaFoldDB" id="A0A381VFT3"/>
<dbReference type="Gene3D" id="1.20.120.1760">
    <property type="match status" value="1"/>
</dbReference>
<keyword evidence="2" id="KW-0472">Membrane</keyword>
<feature type="transmembrane region" description="Helical" evidence="2">
    <location>
        <begin position="108"/>
        <end position="125"/>
    </location>
</feature>
<evidence type="ECO:0008006" key="4">
    <source>
        <dbReference type="Google" id="ProtNLM"/>
    </source>
</evidence>
<name>A0A381VFT3_9ZZZZ</name>
<organism evidence="3">
    <name type="scientific">marine metagenome</name>
    <dbReference type="NCBI Taxonomy" id="408172"/>
    <lineage>
        <taxon>unclassified sequences</taxon>
        <taxon>metagenomes</taxon>
        <taxon>ecological metagenomes</taxon>
    </lineage>
</organism>
<proteinExistence type="predicted"/>
<keyword evidence="1" id="KW-0808">Transferase</keyword>
<dbReference type="EMBL" id="UINC01008646">
    <property type="protein sequence ID" value="SVA38881.1"/>
    <property type="molecule type" value="Genomic_DNA"/>
</dbReference>
<dbReference type="InterPro" id="IPR048254">
    <property type="entry name" value="CDP_ALCOHOL_P_TRANSF_CS"/>
</dbReference>
<evidence type="ECO:0000256" key="1">
    <source>
        <dbReference type="ARBA" id="ARBA00022679"/>
    </source>
</evidence>
<feature type="transmembrane region" description="Helical" evidence="2">
    <location>
        <begin position="145"/>
        <end position="166"/>
    </location>
</feature>
<dbReference type="GO" id="GO:0016020">
    <property type="term" value="C:membrane"/>
    <property type="evidence" value="ECO:0007669"/>
    <property type="project" value="InterPro"/>
</dbReference>
<keyword evidence="2" id="KW-1133">Transmembrane helix</keyword>